<evidence type="ECO:0000259" key="5">
    <source>
        <dbReference type="Pfam" id="PF24981"/>
    </source>
</evidence>
<dbReference type="EMBL" id="CAJNJA010075586">
    <property type="protein sequence ID" value="CAE7915213.1"/>
    <property type="molecule type" value="Genomic_DNA"/>
</dbReference>
<feature type="transmembrane region" description="Helical" evidence="3">
    <location>
        <begin position="1667"/>
        <end position="1687"/>
    </location>
</feature>
<keyword evidence="3" id="KW-0812">Transmembrane</keyword>
<keyword evidence="3" id="KW-1133">Transmembrane helix</keyword>
<feature type="transmembrane region" description="Helical" evidence="3">
    <location>
        <begin position="1609"/>
        <end position="1629"/>
    </location>
</feature>
<evidence type="ECO:0000313" key="7">
    <source>
        <dbReference type="Proteomes" id="UP000601435"/>
    </source>
</evidence>
<dbReference type="Pfam" id="PF24981">
    <property type="entry name" value="Beta-prop_ATRN-LZTR1"/>
    <property type="match status" value="1"/>
</dbReference>
<dbReference type="OrthoDB" id="432528at2759"/>
<comment type="caution">
    <text evidence="6">The sequence shown here is derived from an EMBL/GenBank/DDBJ whole genome shotgun (WGS) entry which is preliminary data.</text>
</comment>
<proteinExistence type="predicted"/>
<evidence type="ECO:0000259" key="4">
    <source>
        <dbReference type="Pfam" id="PF24633"/>
    </source>
</evidence>
<evidence type="ECO:0000313" key="6">
    <source>
        <dbReference type="EMBL" id="CAE7915213.1"/>
    </source>
</evidence>
<dbReference type="InterPro" id="IPR056737">
    <property type="entry name" value="Beta-prop_ATRN-MKLN-like"/>
</dbReference>
<dbReference type="Pfam" id="PF24633">
    <property type="entry name" value="DUF7630"/>
    <property type="match status" value="1"/>
</dbReference>
<dbReference type="Proteomes" id="UP000601435">
    <property type="component" value="Unassembled WGS sequence"/>
</dbReference>
<feature type="domain" description="Attractin/MKLN-like beta-propeller" evidence="5">
    <location>
        <begin position="276"/>
        <end position="458"/>
    </location>
</feature>
<dbReference type="InterPro" id="IPR056047">
    <property type="entry name" value="CRMPA-like_DUF7630"/>
</dbReference>
<sequence>MNNAPKGIISEDQMVPIEQVVAEFGDQRGIEIGDAKAFALISTTTMPEAGFRAKLSTRLKGKAEKIDVEKRLLPSLVGRNSLMLAVPAEPFGLQLGLCAVIQRRGHHALASTEIVDNIDLRTMVCKRLAACVAVLSIPMVGAGRWIEHNYSTPPLQLGGAYDHAMVYDNISQALWVSHAEDNKLLKYDVQAGVWSAAAAPAAPPNTGSPHGAPMAYDSIHQALWLFAGGDLWRLDLLDLQESQVQPGRVGGKMQSGTKPSERLNAAMVYDSINQVLWLHGGYGYWTFSSLDDFWKFDIQVGEWAEQSLTPKPSARRSHAMAYDGLNQVLWLYGGYSRRGYGTLDDLWKFKIEVSEWVELQNLTTKPPGLYGHAMAYDSTSQVLWLHGGRSSSSSGSFSSDLWAFENGTWSLQNLVTKPDARDIHAMAYDSNSQALWLHGGSTIIDKSSRSLGDFWKFEVTCPVGFLTVPNAECDPCPVGTWTNVSDRCFPCSSDWPGSTTQSEGSSNVDMCVRPLGGEQWQCTSGVDCHVGIQGYSLQGRHRLAVAVLGNCGTGAFLSRAGMSHESPDGSDYTWTNFMPEGGTYQVCWCANMHGHDCAHADDFRIAAGWMEVKGPLTEQTFSCVRGADCHNLQPLNGTGLLHSLVAVRSAGCWSRKGQQISPSNKKGIANVTQAGSNGTILYYVFTFGVSSVQHSIDNGLTLTADDAGHDLCWCGMDSCSDEDFFVPLGKLRVEGPLSNQETSCAVGQPCSLSAVQAVGISPDDRIMVLNSCANGVAVQGFPGGGLAMPVDGAFQFMASDSEVLHSRAGIYRLCFCRQTDGSPCNATEHFSAAVGLLSARGPFHTDAVCELGTACMVELSGLGLQADDRVVLTRDNCDDVGSQYDGLEVLQPIPVVQNGSAFHADLGKIPLEATPGDLRLCWCGAGYSCDSVTAFRAEAANLAITCPKGYFHSAGRCTECGRGFYCSGGSIELAIRKPCPANSDSDLRATSETDCKCMRDFNAIVDGKSGSLDRCADCRFYEGLICPGGFDEGERRDHAQPRAEPGFFQTGNSSAVRCMIEFQAKESVCLGSNECVEGSSGRLCGECAEGWARGNYLEPCESCHAGNVKGSVWLALVILTDVARIAVLNFGVAALSAQSAGTVSLKLHSPMIRILLRWRDACSVLTGINLDGLPAFPWSRATAHAAGGCSGAECARLRFDRPPDVTHAIDMLFSAMRILPSVNVEFAASCQAQAWFPGNTVAHRLGPALYYLFLPVMTLGGTICVCAIVVYVLIPMGNKHGLVFNKADHEKQKHLQLARHMVTNVQEAHEDGDLKFMWRVQEMSDGLLLAADWGASVEVMTAGIPLFELESAAKGTLFEQTLRRMVLGAVAWKLRGHVDVQAAVAEVEGLELTDIDIEVATALALSAESSQQLKTAIQEGANDRAFVRRAVQEHKERKSRQDTVASDASKLDFGLFSRFPSLEQLLLQTRPVVWLTQLALWPELVSKFLQLIRCSPMPEDKDDGTAGYVQRLLPHPDIECWTEDHAALIGVAVVGLSLWCLGIPLLLFMRIWMLTDRQDPDQYRLYGFFIQGLAPRYWYWDLIVKRADIALMLLVAYTSIANDDNAKLLLFPLISGMQLGISAWISPYANSQSQILDVLEFVLLISRFVLFSVVAILLIFFPSVEIIWAWAMLLLVGIFCTIAYASVHILAQFLRSAAGAANEMEDRIGEDTGPEHRPHMQIAVSKSTAQAKLAGTLQSLWKTAVRLLLPFVEPPQRLVYRWSLDAESPVENIRTSQIQPSGIQGACPTVSCQSGANTKTPTFQIGTQIRREALHMGVTWGADCWHGVGLVLMGLFLIEVHEGVCDMAVEGWIMVQILKVSNAVLRFDLDIQREDVNSAYKEFLTMWWCKCSGKKIPSFNVLCLLAITQRALPNEIASSKLYECWEKELEDATATKDSVRNVYADDFTNAVNLFGALPIIEARRLLDLAASVLRRPHQNPAVHSDRLSSSPRSLASLSKKDPVEVCTAFTAQKSLPLSSDFRKKISA</sequence>
<evidence type="ECO:0000256" key="3">
    <source>
        <dbReference type="SAM" id="Phobius"/>
    </source>
</evidence>
<dbReference type="SMART" id="SM01411">
    <property type="entry name" value="Ephrin_rec_like"/>
    <property type="match status" value="2"/>
</dbReference>
<dbReference type="PANTHER" id="PTHR23244:SF498">
    <property type="entry name" value="C2 DOMAIN-CONTAINING PROTEIN"/>
    <property type="match status" value="1"/>
</dbReference>
<gene>
    <name evidence="6" type="primary">MKLN1</name>
    <name evidence="6" type="ORF">SNEC2469_LOCUS31344</name>
</gene>
<accession>A0A813BMM2</accession>
<dbReference type="SUPFAM" id="SSF117281">
    <property type="entry name" value="Kelch motif"/>
    <property type="match status" value="1"/>
</dbReference>
<protein>
    <submittedName>
        <fullName evidence="6">MKLN1 protein</fullName>
    </submittedName>
</protein>
<evidence type="ECO:0000256" key="1">
    <source>
        <dbReference type="ARBA" id="ARBA00022441"/>
    </source>
</evidence>
<keyword evidence="2" id="KW-0677">Repeat</keyword>
<feature type="transmembrane region" description="Helical" evidence="3">
    <location>
        <begin position="1526"/>
        <end position="1548"/>
    </location>
</feature>
<keyword evidence="7" id="KW-1185">Reference proteome</keyword>
<feature type="domain" description="DUF7630" evidence="4">
    <location>
        <begin position="1066"/>
        <end position="1103"/>
    </location>
</feature>
<feature type="transmembrane region" description="Helical" evidence="3">
    <location>
        <begin position="1641"/>
        <end position="1661"/>
    </location>
</feature>
<name>A0A813BMM2_9DINO</name>
<keyword evidence="1" id="KW-0880">Kelch repeat</keyword>
<dbReference type="InterPro" id="IPR015915">
    <property type="entry name" value="Kelch-typ_b-propeller"/>
</dbReference>
<evidence type="ECO:0000256" key="2">
    <source>
        <dbReference type="ARBA" id="ARBA00022737"/>
    </source>
</evidence>
<organism evidence="6 7">
    <name type="scientific">Symbiodinium necroappetens</name>
    <dbReference type="NCBI Taxonomy" id="1628268"/>
    <lineage>
        <taxon>Eukaryota</taxon>
        <taxon>Sar</taxon>
        <taxon>Alveolata</taxon>
        <taxon>Dinophyceae</taxon>
        <taxon>Suessiales</taxon>
        <taxon>Symbiodiniaceae</taxon>
        <taxon>Symbiodinium</taxon>
    </lineage>
</organism>
<reference evidence="6" key="1">
    <citation type="submission" date="2021-02" db="EMBL/GenBank/DDBJ databases">
        <authorList>
            <person name="Dougan E. K."/>
            <person name="Rhodes N."/>
            <person name="Thang M."/>
            <person name="Chan C."/>
        </authorList>
    </citation>
    <scope>NUCLEOTIDE SEQUENCE</scope>
</reference>
<dbReference type="Gene3D" id="2.120.10.80">
    <property type="entry name" value="Kelch-type beta propeller"/>
    <property type="match status" value="2"/>
</dbReference>
<feature type="transmembrane region" description="Helical" evidence="3">
    <location>
        <begin position="1249"/>
        <end position="1274"/>
    </location>
</feature>
<keyword evidence="3" id="KW-0472">Membrane</keyword>
<dbReference type="PANTHER" id="PTHR23244">
    <property type="entry name" value="KELCH REPEAT DOMAIN"/>
    <property type="match status" value="1"/>
</dbReference>